<name>A0A0D2J6W4_9CHLO</name>
<evidence type="ECO:0000256" key="6">
    <source>
        <dbReference type="ARBA" id="ARBA00022840"/>
    </source>
</evidence>
<feature type="compositionally biased region" description="Basic and acidic residues" evidence="7">
    <location>
        <begin position="782"/>
        <end position="793"/>
    </location>
</feature>
<dbReference type="GO" id="GO:0005634">
    <property type="term" value="C:nucleus"/>
    <property type="evidence" value="ECO:0007669"/>
    <property type="project" value="TreeGrafter"/>
</dbReference>
<dbReference type="PROSITE" id="PS51050">
    <property type="entry name" value="ZF_CW"/>
    <property type="match status" value="1"/>
</dbReference>
<dbReference type="GO" id="GO:0016787">
    <property type="term" value="F:hydrolase activity"/>
    <property type="evidence" value="ECO:0007669"/>
    <property type="project" value="UniProtKB-KW"/>
</dbReference>
<dbReference type="EMBL" id="KK103455">
    <property type="protein sequence ID" value="KIY95542.1"/>
    <property type="molecule type" value="Genomic_DNA"/>
</dbReference>
<dbReference type="InterPro" id="IPR050628">
    <property type="entry name" value="SNF2_RAD54_helicase_TF"/>
</dbReference>
<evidence type="ECO:0000256" key="4">
    <source>
        <dbReference type="ARBA" id="ARBA00022801"/>
    </source>
</evidence>
<dbReference type="SUPFAM" id="SSF52540">
    <property type="entry name" value="P-loop containing nucleoside triphosphate hydrolases"/>
    <property type="match status" value="1"/>
</dbReference>
<evidence type="ECO:0000256" key="3">
    <source>
        <dbReference type="ARBA" id="ARBA00022771"/>
    </source>
</evidence>
<feature type="region of interest" description="Disordered" evidence="7">
    <location>
        <begin position="371"/>
        <end position="394"/>
    </location>
</feature>
<dbReference type="GO" id="GO:0005524">
    <property type="term" value="F:ATP binding"/>
    <property type="evidence" value="ECO:0007669"/>
    <property type="project" value="UniProtKB-KW"/>
</dbReference>
<reference evidence="9 10" key="1">
    <citation type="journal article" date="2013" name="BMC Genomics">
        <title>Reconstruction of the lipid metabolism for the microalga Monoraphidium neglectum from its genome sequence reveals characteristics suitable for biofuel production.</title>
        <authorList>
            <person name="Bogen C."/>
            <person name="Al-Dilaimi A."/>
            <person name="Albersmeier A."/>
            <person name="Wichmann J."/>
            <person name="Grundmann M."/>
            <person name="Rupp O."/>
            <person name="Lauersen K.J."/>
            <person name="Blifernez-Klassen O."/>
            <person name="Kalinowski J."/>
            <person name="Goesmann A."/>
            <person name="Mussgnug J.H."/>
            <person name="Kruse O."/>
        </authorList>
    </citation>
    <scope>NUCLEOTIDE SEQUENCE [LARGE SCALE GENOMIC DNA]</scope>
    <source>
        <strain evidence="9 10">SAG 48.87</strain>
    </source>
</reference>
<evidence type="ECO:0000256" key="2">
    <source>
        <dbReference type="ARBA" id="ARBA00022741"/>
    </source>
</evidence>
<dbReference type="AlphaFoldDB" id="A0A0D2J6W4"/>
<dbReference type="InterPro" id="IPR000330">
    <property type="entry name" value="SNF2_N"/>
</dbReference>
<evidence type="ECO:0000256" key="5">
    <source>
        <dbReference type="ARBA" id="ARBA00022833"/>
    </source>
</evidence>
<feature type="domain" description="CW-type" evidence="8">
    <location>
        <begin position="221"/>
        <end position="275"/>
    </location>
</feature>
<evidence type="ECO:0000256" key="7">
    <source>
        <dbReference type="SAM" id="MobiDB-lite"/>
    </source>
</evidence>
<feature type="compositionally biased region" description="Low complexity" evidence="7">
    <location>
        <begin position="738"/>
        <end position="749"/>
    </location>
</feature>
<dbReference type="STRING" id="145388.A0A0D2J6W4"/>
<evidence type="ECO:0000259" key="8">
    <source>
        <dbReference type="PROSITE" id="PS51050"/>
    </source>
</evidence>
<dbReference type="Proteomes" id="UP000054498">
    <property type="component" value="Unassembled WGS sequence"/>
</dbReference>
<evidence type="ECO:0000313" key="9">
    <source>
        <dbReference type="EMBL" id="KIY95542.1"/>
    </source>
</evidence>
<feature type="non-terminal residue" evidence="9">
    <location>
        <position position="881"/>
    </location>
</feature>
<feature type="compositionally biased region" description="Acidic residues" evidence="7">
    <location>
        <begin position="161"/>
        <end position="172"/>
    </location>
</feature>
<feature type="compositionally biased region" description="Low complexity" evidence="7">
    <location>
        <begin position="77"/>
        <end position="92"/>
    </location>
</feature>
<protein>
    <submittedName>
        <fullName evidence="9">F-box protein</fullName>
    </submittedName>
</protein>
<keyword evidence="4" id="KW-0378">Hydrolase</keyword>
<keyword evidence="6" id="KW-0067">ATP-binding</keyword>
<dbReference type="InterPro" id="IPR038718">
    <property type="entry name" value="SNF2-like_sf"/>
</dbReference>
<dbReference type="GO" id="GO:0008094">
    <property type="term" value="F:ATP-dependent activity, acting on DNA"/>
    <property type="evidence" value="ECO:0007669"/>
    <property type="project" value="TreeGrafter"/>
</dbReference>
<feature type="region of interest" description="Disordered" evidence="7">
    <location>
        <begin position="29"/>
        <end position="223"/>
    </location>
</feature>
<keyword evidence="5" id="KW-0862">Zinc</keyword>
<keyword evidence="3" id="KW-0863">Zinc-finger</keyword>
<keyword evidence="2" id="KW-0547">Nucleotide-binding</keyword>
<organism evidence="9 10">
    <name type="scientific">Monoraphidium neglectum</name>
    <dbReference type="NCBI Taxonomy" id="145388"/>
    <lineage>
        <taxon>Eukaryota</taxon>
        <taxon>Viridiplantae</taxon>
        <taxon>Chlorophyta</taxon>
        <taxon>core chlorophytes</taxon>
        <taxon>Chlorophyceae</taxon>
        <taxon>CS clade</taxon>
        <taxon>Sphaeropleales</taxon>
        <taxon>Selenastraceae</taxon>
        <taxon>Monoraphidium</taxon>
    </lineage>
</organism>
<evidence type="ECO:0000256" key="1">
    <source>
        <dbReference type="ARBA" id="ARBA00022723"/>
    </source>
</evidence>
<keyword evidence="1" id="KW-0479">Metal-binding</keyword>
<feature type="region of interest" description="Disordered" evidence="7">
    <location>
        <begin position="735"/>
        <end position="852"/>
    </location>
</feature>
<evidence type="ECO:0000313" key="10">
    <source>
        <dbReference type="Proteomes" id="UP000054498"/>
    </source>
</evidence>
<dbReference type="Pfam" id="PF00176">
    <property type="entry name" value="SNF2-rel_dom"/>
    <property type="match status" value="1"/>
</dbReference>
<dbReference type="InterPro" id="IPR027417">
    <property type="entry name" value="P-loop_NTPase"/>
</dbReference>
<sequence>MAAVRISGCYERDGSETLRVVDSSNDVIEAQWRDDSSVERSAEEQEEEEEEEDDEESPGQQERQQRRRALRSRRGELVGSAAAAGPEGAGARARGGGRSGGASAAGSSTSWGQANGGGGRPSGRGRKRDRAGGGGGGSSGEGSGSDWKGSGGSSGSGGESAADDEDGSDQESWEPGRRGCGGRGQARPRRGRGGRRAASSIHMQDGQGLDSAVQAGSDGDSDSEVQWVQCDSCQKWRRLAPGAAPPPASAPWHCWLDPRPAVAAAGCGAPQEADDAAAAGVAYRSCPGFVLPGEEPCSAANVAHFSALLAASPALRDGWRCEWGEGLVVWLAGLAPGALLAGAAVPRELAKLLPPEYAAVLTQMSLELVPPPKGRHGRQQQQQQRRVGGGGGAGAAAARHAWRQPAYLSGLVFDGAALAEAARRGAEASRRMYLSGATLVVVPGTLIPHWRQQILQHVKQGLLRVAILDSSTEGGGTSYEPYELAWNHDVVITTFTRLSAEWTAARSGLGKRHLLLQVHWLRIILDEGHTLGSPNITNKLSMACELVAERRWVMTGTPTPATAHGSGAAHLQPLLAFLRERPYGTSRDAWLAGVQRPLEARTPWGRRQLMDLLRRVMIRRAARASKADLVTLPPCHRQVCAAAAEPALVVLLHFGPEHAASYNELVEVIRRNLLLADWCDDEHRESLLSSRQAKWAKEMLRNVRLSCCVAGALNLVVKDDDVLETLQLLAGRLEMPRPRGTLPGGLPWTGERHPQRGAGLPQPSGGREGDGDDEGDGGDGAGDGRRGRDERDGTVSGDEEEQQQQQEQEGPRERQQEGAEAAPWLASNSNSPETKSQKQSGGGGAPAGAPWVDCEVRGGEVFYVPATHPLSGIENALRYGT</sequence>
<accession>A0A0D2J6W4</accession>
<feature type="compositionally biased region" description="Gly residues" evidence="7">
    <location>
        <begin position="132"/>
        <end position="158"/>
    </location>
</feature>
<feature type="compositionally biased region" description="Acidic residues" evidence="7">
    <location>
        <begin position="44"/>
        <end position="57"/>
    </location>
</feature>
<dbReference type="OrthoDB" id="448448at2759"/>
<dbReference type="Gene3D" id="3.30.40.100">
    <property type="match status" value="1"/>
</dbReference>
<dbReference type="GO" id="GO:0006281">
    <property type="term" value="P:DNA repair"/>
    <property type="evidence" value="ECO:0007669"/>
    <property type="project" value="TreeGrafter"/>
</dbReference>
<gene>
    <name evidence="9" type="ORF">MNEG_12420</name>
</gene>
<dbReference type="InterPro" id="IPR011124">
    <property type="entry name" value="Znf_CW"/>
</dbReference>
<proteinExistence type="predicted"/>
<dbReference type="GO" id="GO:0008270">
    <property type="term" value="F:zinc ion binding"/>
    <property type="evidence" value="ECO:0007669"/>
    <property type="project" value="UniProtKB-KW"/>
</dbReference>
<keyword evidence="10" id="KW-1185">Reference proteome</keyword>
<feature type="compositionally biased region" description="Polar residues" evidence="7">
    <location>
        <begin position="826"/>
        <end position="839"/>
    </location>
</feature>
<feature type="compositionally biased region" description="Basic residues" evidence="7">
    <location>
        <begin position="186"/>
        <end position="195"/>
    </location>
</feature>
<feature type="compositionally biased region" description="Basic and acidic residues" evidence="7">
    <location>
        <begin position="31"/>
        <end position="43"/>
    </location>
</feature>
<dbReference type="Pfam" id="PF07496">
    <property type="entry name" value="zf-CW"/>
    <property type="match status" value="1"/>
</dbReference>
<dbReference type="GeneID" id="25729781"/>
<dbReference type="PANTHER" id="PTHR45626:SF14">
    <property type="entry name" value="ATP-DEPENDENT DNA HELICASE (EUROFUNG)"/>
    <property type="match status" value="1"/>
</dbReference>
<dbReference type="Gene3D" id="3.40.50.10810">
    <property type="entry name" value="Tandem AAA-ATPase domain"/>
    <property type="match status" value="1"/>
</dbReference>
<dbReference type="CDD" id="cd18008">
    <property type="entry name" value="DEXDc_SHPRH-like"/>
    <property type="match status" value="1"/>
</dbReference>
<dbReference type="RefSeq" id="XP_013894562.1">
    <property type="nucleotide sequence ID" value="XM_014039108.1"/>
</dbReference>
<dbReference type="PANTHER" id="PTHR45626">
    <property type="entry name" value="TRANSCRIPTION TERMINATION FACTOR 2-RELATED"/>
    <property type="match status" value="1"/>
</dbReference>
<dbReference type="KEGG" id="mng:MNEG_12420"/>